<dbReference type="InterPro" id="IPR036812">
    <property type="entry name" value="NAD(P)_OxRdtase_dom_sf"/>
</dbReference>
<name>A0A6A6CWX6_ZASCE</name>
<evidence type="ECO:0000256" key="4">
    <source>
        <dbReference type="PIRSR" id="PIRSR000097-3"/>
    </source>
</evidence>
<keyword evidence="1" id="KW-0560">Oxidoreductase</keyword>
<dbReference type="FunFam" id="3.20.20.100:FF:000002">
    <property type="entry name" value="2,5-diketo-D-gluconic acid reductase A"/>
    <property type="match status" value="1"/>
</dbReference>
<dbReference type="InterPro" id="IPR020471">
    <property type="entry name" value="AKR"/>
</dbReference>
<evidence type="ECO:0000313" key="7">
    <source>
        <dbReference type="EMBL" id="KAF2171717.1"/>
    </source>
</evidence>
<proteinExistence type="predicted"/>
<dbReference type="GO" id="GO:0016616">
    <property type="term" value="F:oxidoreductase activity, acting on the CH-OH group of donors, NAD or NADP as acceptor"/>
    <property type="evidence" value="ECO:0007669"/>
    <property type="project" value="UniProtKB-ARBA"/>
</dbReference>
<dbReference type="Gene3D" id="3.20.20.100">
    <property type="entry name" value="NADP-dependent oxidoreductase domain"/>
    <property type="match status" value="1"/>
</dbReference>
<protein>
    <recommendedName>
        <fullName evidence="6">NADP-dependent oxidoreductase domain-containing protein</fullName>
    </recommendedName>
</protein>
<dbReference type="SUPFAM" id="SSF51430">
    <property type="entry name" value="NAD(P)-linked oxidoreductase"/>
    <property type="match status" value="1"/>
</dbReference>
<dbReference type="InterPro" id="IPR018170">
    <property type="entry name" value="Aldo/ket_reductase_CS"/>
</dbReference>
<evidence type="ECO:0000259" key="6">
    <source>
        <dbReference type="Pfam" id="PF00248"/>
    </source>
</evidence>
<dbReference type="GeneID" id="54568818"/>
<evidence type="ECO:0000313" key="8">
    <source>
        <dbReference type="Proteomes" id="UP000799537"/>
    </source>
</evidence>
<feature type="binding site" evidence="3">
    <location>
        <position position="136"/>
    </location>
    <ligand>
        <name>substrate</name>
    </ligand>
</feature>
<sequence>MISLLPLAALVLADASPPEQIPISPVESQSEPLTLNAIPLLGFGTWNLKEKNTSEAVSWAIQTGYRHIDAAAIYGNEVEVGKGIRDGLLRTGLQREDLWITSKLWNDKHDPNLVESGLDASLHKLGLTYLDLYLMHWPVADTLFSGKKISYRDTWGAMILLQQKQKTHHIGIANFSPAQLQDLLNHTSVPPAVHQFELHPYLQQNEWIEWHKNHSIHVTAYSPLAGTNPTYDDSGPPTPLLENKHIRKIAKKRNCTPAQVVLQWGISRGTSVIPKSIHKDYISSNFRATECGLKEKDLEKVDGLGKYHHRYNNPSKSWKVDLYRGLEDDDGKHGKAKFWDGE</sequence>
<feature type="chain" id="PRO_5025437587" description="NADP-dependent oxidoreductase domain-containing protein" evidence="5">
    <location>
        <begin position="16"/>
        <end position="342"/>
    </location>
</feature>
<dbReference type="InterPro" id="IPR023210">
    <property type="entry name" value="NADP_OxRdtase_dom"/>
</dbReference>
<evidence type="ECO:0000256" key="1">
    <source>
        <dbReference type="ARBA" id="ARBA00023002"/>
    </source>
</evidence>
<feature type="signal peptide" evidence="5">
    <location>
        <begin position="1"/>
        <end position="15"/>
    </location>
</feature>
<keyword evidence="5" id="KW-0732">Signal</keyword>
<accession>A0A6A6CWX6</accession>
<dbReference type="EMBL" id="ML993582">
    <property type="protein sequence ID" value="KAF2171717.1"/>
    <property type="molecule type" value="Genomic_DNA"/>
</dbReference>
<feature type="active site" description="Proton donor" evidence="2">
    <location>
        <position position="74"/>
    </location>
</feature>
<dbReference type="PIRSF" id="PIRSF000097">
    <property type="entry name" value="AKR"/>
    <property type="match status" value="1"/>
</dbReference>
<dbReference type="RefSeq" id="XP_033672606.1">
    <property type="nucleotide sequence ID" value="XM_033815546.1"/>
</dbReference>
<reference evidence="7" key="1">
    <citation type="journal article" date="2020" name="Stud. Mycol.">
        <title>101 Dothideomycetes genomes: a test case for predicting lifestyles and emergence of pathogens.</title>
        <authorList>
            <person name="Haridas S."/>
            <person name="Albert R."/>
            <person name="Binder M."/>
            <person name="Bloem J."/>
            <person name="Labutti K."/>
            <person name="Salamov A."/>
            <person name="Andreopoulos B."/>
            <person name="Baker S."/>
            <person name="Barry K."/>
            <person name="Bills G."/>
            <person name="Bluhm B."/>
            <person name="Cannon C."/>
            <person name="Castanera R."/>
            <person name="Culley D."/>
            <person name="Daum C."/>
            <person name="Ezra D."/>
            <person name="Gonzalez J."/>
            <person name="Henrissat B."/>
            <person name="Kuo A."/>
            <person name="Liang C."/>
            <person name="Lipzen A."/>
            <person name="Lutzoni F."/>
            <person name="Magnuson J."/>
            <person name="Mondo S."/>
            <person name="Nolan M."/>
            <person name="Ohm R."/>
            <person name="Pangilinan J."/>
            <person name="Park H.-J."/>
            <person name="Ramirez L."/>
            <person name="Alfaro M."/>
            <person name="Sun H."/>
            <person name="Tritt A."/>
            <person name="Yoshinaga Y."/>
            <person name="Zwiers L.-H."/>
            <person name="Turgeon B."/>
            <person name="Goodwin S."/>
            <person name="Spatafora J."/>
            <person name="Crous P."/>
            <person name="Grigoriev I."/>
        </authorList>
    </citation>
    <scope>NUCLEOTIDE SEQUENCE</scope>
    <source>
        <strain evidence="7">ATCC 36951</strain>
    </source>
</reference>
<dbReference type="PANTHER" id="PTHR11732">
    <property type="entry name" value="ALDO/KETO REDUCTASE"/>
    <property type="match status" value="1"/>
</dbReference>
<evidence type="ECO:0000256" key="2">
    <source>
        <dbReference type="PIRSR" id="PIRSR000097-1"/>
    </source>
</evidence>
<organism evidence="7 8">
    <name type="scientific">Zasmidium cellare ATCC 36951</name>
    <dbReference type="NCBI Taxonomy" id="1080233"/>
    <lineage>
        <taxon>Eukaryota</taxon>
        <taxon>Fungi</taxon>
        <taxon>Dikarya</taxon>
        <taxon>Ascomycota</taxon>
        <taxon>Pezizomycotina</taxon>
        <taxon>Dothideomycetes</taxon>
        <taxon>Dothideomycetidae</taxon>
        <taxon>Mycosphaerellales</taxon>
        <taxon>Mycosphaerellaceae</taxon>
        <taxon>Zasmidium</taxon>
    </lineage>
</organism>
<evidence type="ECO:0000256" key="5">
    <source>
        <dbReference type="SAM" id="SignalP"/>
    </source>
</evidence>
<feature type="domain" description="NADP-dependent oxidoreductase" evidence="6">
    <location>
        <begin position="41"/>
        <end position="304"/>
    </location>
</feature>
<keyword evidence="8" id="KW-1185">Reference proteome</keyword>
<feature type="site" description="Lowers pKa of active site Tyr" evidence="4">
    <location>
        <position position="103"/>
    </location>
</feature>
<dbReference type="Pfam" id="PF00248">
    <property type="entry name" value="Aldo_ket_red"/>
    <property type="match status" value="1"/>
</dbReference>
<evidence type="ECO:0000256" key="3">
    <source>
        <dbReference type="PIRSR" id="PIRSR000097-2"/>
    </source>
</evidence>
<gene>
    <name evidence="7" type="ORF">M409DRAFT_63326</name>
</gene>
<dbReference type="Proteomes" id="UP000799537">
    <property type="component" value="Unassembled WGS sequence"/>
</dbReference>
<dbReference type="PRINTS" id="PR00069">
    <property type="entry name" value="ALDKETRDTASE"/>
</dbReference>
<dbReference type="OrthoDB" id="416253at2759"/>
<dbReference type="AlphaFoldDB" id="A0A6A6CWX6"/>
<dbReference type="CDD" id="cd19071">
    <property type="entry name" value="AKR_AKR1-5-like"/>
    <property type="match status" value="1"/>
</dbReference>
<dbReference type="PROSITE" id="PS00798">
    <property type="entry name" value="ALDOKETO_REDUCTASE_1"/>
    <property type="match status" value="1"/>
</dbReference>